<gene>
    <name evidence="2" type="ORF">PSI22_18700</name>
</gene>
<accession>A0ABT5M7D5</accession>
<comment type="caution">
    <text evidence="2">The sequence shown here is derived from an EMBL/GenBank/DDBJ whole genome shotgun (WGS) entry which is preliminary data.</text>
</comment>
<feature type="compositionally biased region" description="Basic and acidic residues" evidence="1">
    <location>
        <begin position="43"/>
        <end position="53"/>
    </location>
</feature>
<evidence type="ECO:0000313" key="2">
    <source>
        <dbReference type="EMBL" id="MDC9623611.1"/>
    </source>
</evidence>
<evidence type="ECO:0000256" key="1">
    <source>
        <dbReference type="SAM" id="MobiDB-lite"/>
    </source>
</evidence>
<organism evidence="2 3">
    <name type="scientific">Xenorhabdus aichiensis</name>
    <dbReference type="NCBI Taxonomy" id="3025874"/>
    <lineage>
        <taxon>Bacteria</taxon>
        <taxon>Pseudomonadati</taxon>
        <taxon>Pseudomonadota</taxon>
        <taxon>Gammaproteobacteria</taxon>
        <taxon>Enterobacterales</taxon>
        <taxon>Morganellaceae</taxon>
        <taxon>Xenorhabdus</taxon>
    </lineage>
</organism>
<proteinExistence type="predicted"/>
<feature type="region of interest" description="Disordered" evidence="1">
    <location>
        <begin position="1"/>
        <end position="53"/>
    </location>
</feature>
<reference evidence="2 3" key="1">
    <citation type="submission" date="2023-02" db="EMBL/GenBank/DDBJ databases">
        <title>Entomopathogenic bacteria.</title>
        <authorList>
            <person name="Machado R.A."/>
        </authorList>
    </citation>
    <scope>NUCLEOTIDE SEQUENCE [LARGE SCALE GENOMIC DNA]</scope>
    <source>
        <strain evidence="2 3">XENO-7</strain>
    </source>
</reference>
<protein>
    <recommendedName>
        <fullName evidence="4">Transposase</fullName>
    </recommendedName>
</protein>
<dbReference type="RefSeq" id="WP_273581047.1">
    <property type="nucleotide sequence ID" value="NZ_JAQRFO010000059.1"/>
</dbReference>
<evidence type="ECO:0000313" key="3">
    <source>
        <dbReference type="Proteomes" id="UP001214757"/>
    </source>
</evidence>
<dbReference type="Proteomes" id="UP001214757">
    <property type="component" value="Unassembled WGS sequence"/>
</dbReference>
<keyword evidence="3" id="KW-1185">Reference proteome</keyword>
<evidence type="ECO:0008006" key="4">
    <source>
        <dbReference type="Google" id="ProtNLM"/>
    </source>
</evidence>
<sequence>MKQPRVPIREPEAGRTAHALVRVNEEEDVPVEQQEGQACTGYQRRESDRNSRA</sequence>
<dbReference type="EMBL" id="JAQRFO010000059">
    <property type="protein sequence ID" value="MDC9623611.1"/>
    <property type="molecule type" value="Genomic_DNA"/>
</dbReference>
<name>A0ABT5M7D5_9GAMM</name>